<dbReference type="OrthoDB" id="10014999at2"/>
<gene>
    <name evidence="3" type="primary">smc_2</name>
    <name evidence="3" type="ORF">SMSRO_SF007470</name>
</gene>
<feature type="chain" id="PRO_5015179720" evidence="2">
    <location>
        <begin position="20"/>
        <end position="461"/>
    </location>
</feature>
<dbReference type="EMBL" id="JTLV02000001">
    <property type="protein sequence ID" value="PQM30954.1"/>
    <property type="molecule type" value="Genomic_DNA"/>
</dbReference>
<dbReference type="AlphaFoldDB" id="A0A2P6FC48"/>
<dbReference type="Gene3D" id="1.20.5.340">
    <property type="match status" value="1"/>
</dbReference>
<dbReference type="PANTHER" id="PTHR45615">
    <property type="entry name" value="MYOSIN HEAVY CHAIN, NON-MUSCLE"/>
    <property type="match status" value="1"/>
</dbReference>
<dbReference type="RefSeq" id="WP_105628901.1">
    <property type="nucleotide sequence ID" value="NZ_CM020866.1"/>
</dbReference>
<evidence type="ECO:0000256" key="2">
    <source>
        <dbReference type="SAM" id="SignalP"/>
    </source>
</evidence>
<dbReference type="SUPFAM" id="SSF90257">
    <property type="entry name" value="Myosin rod fragments"/>
    <property type="match status" value="1"/>
</dbReference>
<proteinExistence type="predicted"/>
<sequence length="461" mass="52286">MKKLLSLLTILKISTSSMTTLVGMTPNETTNDSINYNHLQQNNILQNNTNTTTNNPNTKGIYLKQIKLWGLGQKGLAGDTEYKGEIGIDILNKKIIFLGNDVPFHVYYNGKRLSRNHITYKVINIKDEKNKMVKQIYINGMDSMKTIIKRNKLEDGIPYKENYSISMWFAEPNRTGIWQNQLIRQKSTSHSVKLVKTELDNFIPALKANDIKSSAANQELEALNKKLAALEQEKNKLEQEKTELKNKLDSTTQEKTDLANKFAEKTAENDKLKADLEKAKDGNEKLIKEQEDKIKALESNVDDLANKLDHSEKEKTDLEGKVGLLEQKITDLENNKTALENDKKDLENKLGGIAEEKAGLQKQIAAEAAENGKLKAELEKIKQDNDELLKQKDDKIAKLDAENKRLIKKSCEEFNHLVTAINDLKDGVVKLEEENDGLKTANDKLLKDKKELEQKVKELQG</sequence>
<reference evidence="3 4" key="1">
    <citation type="journal article" date="2015" name="MBio">
        <title>Genome sequence of the Drosophila melanogaster male-killing Spiroplasma strain MSRO endosymbiont.</title>
        <authorList>
            <person name="Paredes J.C."/>
            <person name="Herren J.K."/>
            <person name="Schupfer F."/>
            <person name="Marin R."/>
            <person name="Claverol S."/>
            <person name="Kuo C.H."/>
            <person name="Lemaitre B."/>
            <person name="Beven L."/>
        </authorList>
    </citation>
    <scope>NUCLEOTIDE SEQUENCE [LARGE SCALE GENOMIC DNA]</scope>
    <source>
        <strain evidence="3 4">MSRO</strain>
    </source>
</reference>
<feature type="signal peptide" evidence="2">
    <location>
        <begin position="1"/>
        <end position="19"/>
    </location>
</feature>
<accession>A0A2P6FC48</accession>
<keyword evidence="1" id="KW-0175">Coiled coil</keyword>
<protein>
    <submittedName>
        <fullName evidence="3">Chromosome partition protein Smc</fullName>
    </submittedName>
</protein>
<keyword evidence="2" id="KW-0732">Signal</keyword>
<evidence type="ECO:0000256" key="1">
    <source>
        <dbReference type="SAM" id="Coils"/>
    </source>
</evidence>
<evidence type="ECO:0000313" key="3">
    <source>
        <dbReference type="EMBL" id="PQM30954.1"/>
    </source>
</evidence>
<name>A0A2P6FC48_9MOLU</name>
<comment type="caution">
    <text evidence="3">The sequence shown here is derived from an EMBL/GenBank/DDBJ whole genome shotgun (WGS) entry which is preliminary data.</text>
</comment>
<dbReference type="PANTHER" id="PTHR45615:SF80">
    <property type="entry name" value="GRIP DOMAIN-CONTAINING PROTEIN"/>
    <property type="match status" value="1"/>
</dbReference>
<dbReference type="STRING" id="2138.SMSRO_v1c07160"/>
<keyword evidence="4" id="KW-1185">Reference proteome</keyword>
<dbReference type="Proteomes" id="UP000031565">
    <property type="component" value="Unassembled WGS sequence"/>
</dbReference>
<feature type="coiled-coil region" evidence="1">
    <location>
        <begin position="213"/>
        <end position="458"/>
    </location>
</feature>
<organism evidence="3 4">
    <name type="scientific">Spiroplasma poulsonii</name>
    <dbReference type="NCBI Taxonomy" id="2138"/>
    <lineage>
        <taxon>Bacteria</taxon>
        <taxon>Bacillati</taxon>
        <taxon>Mycoplasmatota</taxon>
        <taxon>Mollicutes</taxon>
        <taxon>Entomoplasmatales</taxon>
        <taxon>Spiroplasmataceae</taxon>
        <taxon>Spiroplasma</taxon>
    </lineage>
</organism>
<evidence type="ECO:0000313" key="4">
    <source>
        <dbReference type="Proteomes" id="UP000031565"/>
    </source>
</evidence>